<keyword evidence="3" id="KW-1185">Reference proteome</keyword>
<evidence type="ECO:0000313" key="2">
    <source>
        <dbReference type="EMBL" id="KAF7232333.1"/>
    </source>
</evidence>
<protein>
    <submittedName>
        <fullName evidence="2">Uncharacterized protein</fullName>
    </submittedName>
</protein>
<organism evidence="2 3">
    <name type="scientific">Paragonimus skrjabini miyazakii</name>
    <dbReference type="NCBI Taxonomy" id="59628"/>
    <lineage>
        <taxon>Eukaryota</taxon>
        <taxon>Metazoa</taxon>
        <taxon>Spiralia</taxon>
        <taxon>Lophotrochozoa</taxon>
        <taxon>Platyhelminthes</taxon>
        <taxon>Trematoda</taxon>
        <taxon>Digenea</taxon>
        <taxon>Plagiorchiida</taxon>
        <taxon>Troglotremata</taxon>
        <taxon>Troglotrematidae</taxon>
        <taxon>Paragonimus</taxon>
    </lineage>
</organism>
<evidence type="ECO:0000313" key="3">
    <source>
        <dbReference type="Proteomes" id="UP000822476"/>
    </source>
</evidence>
<name>A0A8S9YB77_9TREM</name>
<gene>
    <name evidence="2" type="ORF">EG68_10815</name>
</gene>
<dbReference type="Proteomes" id="UP000822476">
    <property type="component" value="Unassembled WGS sequence"/>
</dbReference>
<proteinExistence type="predicted"/>
<sequence>MVHTQTSVKKRKKHRPVLTSTPLGNPGVAPKTSQSGTSVFDDSNSLYSTEKQFLVALRCLEPLPKKWESDHTLSCKAFTDLATCILQCSQGKLPDCLSQTDIPVEAVCLMRQGHYVQAAKICHGYAMEMGFSLVETHLTHMTRCIAQLKTWLERLSAIETLSVRTHRVSQSLSLASLELSDLSSLVLWPAVIGETQGLLSRLEQDIDIRRQILVKTASNCTTAESAHRLALVWHHLGTLVRWTALTDMVDHILIAIYKK</sequence>
<evidence type="ECO:0000256" key="1">
    <source>
        <dbReference type="SAM" id="MobiDB-lite"/>
    </source>
</evidence>
<feature type="region of interest" description="Disordered" evidence="1">
    <location>
        <begin position="1"/>
        <end position="37"/>
    </location>
</feature>
<dbReference type="OrthoDB" id="10287076at2759"/>
<dbReference type="AlphaFoldDB" id="A0A8S9YB77"/>
<accession>A0A8S9YB77</accession>
<reference evidence="2" key="1">
    <citation type="submission" date="2019-07" db="EMBL/GenBank/DDBJ databases">
        <title>Annotation for the trematode Paragonimus miyazaki's.</title>
        <authorList>
            <person name="Choi Y.-J."/>
        </authorList>
    </citation>
    <scope>NUCLEOTIDE SEQUENCE</scope>
    <source>
        <strain evidence="2">Japan</strain>
    </source>
</reference>
<comment type="caution">
    <text evidence="2">The sequence shown here is derived from an EMBL/GenBank/DDBJ whole genome shotgun (WGS) entry which is preliminary data.</text>
</comment>
<dbReference type="EMBL" id="JTDE01021891">
    <property type="protein sequence ID" value="KAF7232333.1"/>
    <property type="molecule type" value="Genomic_DNA"/>
</dbReference>